<dbReference type="InterPro" id="IPR036772">
    <property type="entry name" value="SRCR-like_dom_sf"/>
</dbReference>
<dbReference type="PROSITE" id="PS50026">
    <property type="entry name" value="EGF_3"/>
    <property type="match status" value="2"/>
</dbReference>
<dbReference type="PROSITE" id="PS01180">
    <property type="entry name" value="CUB"/>
    <property type="match status" value="1"/>
</dbReference>
<dbReference type="Proteomes" id="UP001159427">
    <property type="component" value="Unassembled WGS sequence"/>
</dbReference>
<dbReference type="PROSITE" id="PS00615">
    <property type="entry name" value="C_TYPE_LECTIN_1"/>
    <property type="match status" value="1"/>
</dbReference>
<dbReference type="SMART" id="SM00179">
    <property type="entry name" value="EGF_CA"/>
    <property type="match status" value="2"/>
</dbReference>
<dbReference type="SUPFAM" id="SSF57184">
    <property type="entry name" value="Growth factor receptor domain"/>
    <property type="match status" value="1"/>
</dbReference>
<name>A0ABN8LZE8_9CNID</name>
<evidence type="ECO:0000256" key="5">
    <source>
        <dbReference type="PROSITE-ProRule" id="PRU00076"/>
    </source>
</evidence>
<evidence type="ECO:0000259" key="7">
    <source>
        <dbReference type="PROSITE" id="PS01180"/>
    </source>
</evidence>
<dbReference type="SUPFAM" id="SSF49854">
    <property type="entry name" value="Spermadhesin, CUB domain"/>
    <property type="match status" value="1"/>
</dbReference>
<dbReference type="InterPro" id="IPR035914">
    <property type="entry name" value="Sperma_CUB_dom_sf"/>
</dbReference>
<keyword evidence="4 6" id="KW-1015">Disulfide bond</keyword>
<evidence type="ECO:0008006" key="14">
    <source>
        <dbReference type="Google" id="ProtNLM"/>
    </source>
</evidence>
<reference evidence="12 13" key="1">
    <citation type="submission" date="2022-05" db="EMBL/GenBank/DDBJ databases">
        <authorList>
            <consortium name="Genoscope - CEA"/>
            <person name="William W."/>
        </authorList>
    </citation>
    <scope>NUCLEOTIDE SEQUENCE [LARGE SCALE GENOMIC DNA]</scope>
</reference>
<dbReference type="SMART" id="SM00034">
    <property type="entry name" value="CLECT"/>
    <property type="match status" value="1"/>
</dbReference>
<evidence type="ECO:0000259" key="10">
    <source>
        <dbReference type="PROSITE" id="PS50287"/>
    </source>
</evidence>
<dbReference type="PROSITE" id="PS00420">
    <property type="entry name" value="SRCR_1"/>
    <property type="match status" value="1"/>
</dbReference>
<keyword evidence="13" id="KW-1185">Reference proteome</keyword>
<evidence type="ECO:0000256" key="1">
    <source>
        <dbReference type="ARBA" id="ARBA00022536"/>
    </source>
</evidence>
<feature type="disulfide bond" evidence="6">
    <location>
        <begin position="1110"/>
        <end position="1174"/>
    </location>
</feature>
<dbReference type="InterPro" id="IPR036058">
    <property type="entry name" value="Kazal_dom_sf"/>
</dbReference>
<dbReference type="PROSITE" id="PS50041">
    <property type="entry name" value="C_TYPE_LECTIN_2"/>
    <property type="match status" value="1"/>
</dbReference>
<dbReference type="PROSITE" id="PS01186">
    <property type="entry name" value="EGF_2"/>
    <property type="match status" value="2"/>
</dbReference>
<dbReference type="InterPro" id="IPR018097">
    <property type="entry name" value="EGF_Ca-bd_CS"/>
</dbReference>
<evidence type="ECO:0000259" key="11">
    <source>
        <dbReference type="PROSITE" id="PS51465"/>
    </source>
</evidence>
<dbReference type="InterPro" id="IPR037221">
    <property type="entry name" value="H-type_lectin_dom_sf"/>
</dbReference>
<dbReference type="PANTHER" id="PTHR48071">
    <property type="entry name" value="SRCR DOMAIN-CONTAINING PROTEIN"/>
    <property type="match status" value="1"/>
</dbReference>
<dbReference type="Gene3D" id="3.10.100.10">
    <property type="entry name" value="Mannose-Binding Protein A, subunit A"/>
    <property type="match status" value="1"/>
</dbReference>
<evidence type="ECO:0000256" key="3">
    <source>
        <dbReference type="ARBA" id="ARBA00022737"/>
    </source>
</evidence>
<accession>A0ABN8LZE8</accession>
<feature type="disulfide bond" evidence="6">
    <location>
        <begin position="1154"/>
        <end position="1164"/>
    </location>
</feature>
<dbReference type="InterPro" id="IPR016187">
    <property type="entry name" value="CTDL_fold"/>
</dbReference>
<dbReference type="CDD" id="cd00041">
    <property type="entry name" value="CUB"/>
    <property type="match status" value="1"/>
</dbReference>
<dbReference type="SMART" id="SM00042">
    <property type="entry name" value="CUB"/>
    <property type="match status" value="1"/>
</dbReference>
<sequence length="1186" mass="131432">FFFLFLLSGIEKGKIHVTGGCQYVSFSNSFTSGTPVRVFVSVNHGNESSEIHNTSLVWVEDVTTSRFRACVVRGDQGSNGNITVDWLAFQGSQSGVDYGETRFTLFTTGTKCKTVTFYQVFSSVPRIQVTVKHETLDQMKDAMNVWIESISRSQFEVCLRESRTFGGAHNGLVVNWMAYEAFPSSWEAKETSLVLFSENEVPTIENNFALCKNVTFKKPFYTPPAVLTTVTNYGSNRSNRACAVKGPLMSWLEEVTKTHFRVCIKDFAGYDGQRSDAAVDYLVIGDIDPCYNVSCKYYSHCKASSAQQYSCVCESSCPSYDEQVCASNGRTFNNLCLLKKEICETQGNYTQYHPGSCTGFPMQKGRHEFQNLPSWAEDQCEAIQFQPYIFYPHQKIHIQLTVNHVNYTDAAFVHEAVIPWVESVNSTQFTACVTRAGRNDYPADSFATVDWIAYQGAPPGGVAGEEKFSRWWTGTSCQTVTLPNGKYTISPTIFVTAAHHRAHLRHDAATVWLESASARSFKICIRELQNFAGVHDDISVNWLAFESIHRPLFTEHNDVNFQNGNVPSKSNNFAFCKDVSFVRSYINFPTVLLTAKHSSSGGNAAPECNGNVSWFINNSGFRICVKELFVQQFDPLTVSYAVLADICPSDWTYFEGYCYRKVSSCDSWSGSQGKCSVLGANLPSIHNQEENVYVQNLHGGEHSWLGLTDINSEGTFVWSDGTSFNFHYWASHQPNNFRNEDCVHTLGFLRGHEYKWNDVNCSDCHKFTCKKDYNECQGFSYDCPVNATCVNNDGSYTCRCPSGYRFSGKNCTDVNECQTGSYSCHAQAQCVNVPGSYSCKCLPGYTGDGKSKCEVPTMTATSSCSNLLMRDASKPSGTIYSTGSSSSTYSSNMDCRWNLTSNAVIELLFYDFATESSADYVSVYDGDSTSAPLIGRFSGSSLPAPITSSSTKLYVRFTSDGSLQYRGFNARYRAVTSGSVRLKDGTLSAGRVEVFYDGQWGTVCDDAWDINDANVVCRQLGFSQLGTNAWSSAYYGQGSGPIWIDDVACSGSESHIYDCRHRGWGNNDCTHSRDASLQCSYGSANIRLANGGVNYGRVEVYHNGRWGTVCDDLWDINDAHVVCRQLGFPSASSAPHGARYGQGSDPIWMDNVECSGAEASLVHCTRNDWGIENCSHSEDASVVCNT</sequence>
<evidence type="ECO:0000259" key="8">
    <source>
        <dbReference type="PROSITE" id="PS50026"/>
    </source>
</evidence>
<feature type="domain" description="CUB" evidence="7">
    <location>
        <begin position="864"/>
        <end position="975"/>
    </location>
</feature>
<dbReference type="InterPro" id="IPR001190">
    <property type="entry name" value="SRCR"/>
</dbReference>
<gene>
    <name evidence="12" type="ORF">PEVE_00010355</name>
</gene>
<evidence type="ECO:0000259" key="9">
    <source>
        <dbReference type="PROSITE" id="PS50041"/>
    </source>
</evidence>
<evidence type="ECO:0000256" key="2">
    <source>
        <dbReference type="ARBA" id="ARBA00022729"/>
    </source>
</evidence>
<dbReference type="InterPro" id="IPR018378">
    <property type="entry name" value="C-type_lectin_CS"/>
</dbReference>
<feature type="domain" description="SRCR" evidence="10">
    <location>
        <begin position="1086"/>
        <end position="1185"/>
    </location>
</feature>
<dbReference type="PROSITE" id="PS01187">
    <property type="entry name" value="EGF_CA"/>
    <property type="match status" value="1"/>
</dbReference>
<evidence type="ECO:0000256" key="4">
    <source>
        <dbReference type="ARBA" id="ARBA00023157"/>
    </source>
</evidence>
<keyword evidence="1 5" id="KW-0245">EGF-like domain</keyword>
<dbReference type="SMART" id="SM00280">
    <property type="entry name" value="KAZAL"/>
    <property type="match status" value="1"/>
</dbReference>
<feature type="disulfide bond" evidence="6">
    <location>
        <begin position="1123"/>
        <end position="1184"/>
    </location>
</feature>
<dbReference type="Gene3D" id="2.60.120.290">
    <property type="entry name" value="Spermadhesin, CUB domain"/>
    <property type="match status" value="1"/>
</dbReference>
<keyword evidence="3" id="KW-0677">Repeat</keyword>
<dbReference type="EMBL" id="CALNXI010000173">
    <property type="protein sequence ID" value="CAH3021222.1"/>
    <property type="molecule type" value="Genomic_DNA"/>
</dbReference>
<dbReference type="SUPFAM" id="SSF141086">
    <property type="entry name" value="Agglutinin HPA-like"/>
    <property type="match status" value="1"/>
</dbReference>
<dbReference type="InterPro" id="IPR000742">
    <property type="entry name" value="EGF"/>
</dbReference>
<dbReference type="PRINTS" id="PR00258">
    <property type="entry name" value="SPERACTRCPTR"/>
</dbReference>
<feature type="domain" description="C-type lectin" evidence="9">
    <location>
        <begin position="654"/>
        <end position="770"/>
    </location>
</feature>
<dbReference type="Pfam" id="PF00431">
    <property type="entry name" value="CUB"/>
    <property type="match status" value="1"/>
</dbReference>
<dbReference type="InterPro" id="IPR009030">
    <property type="entry name" value="Growth_fac_rcpt_cys_sf"/>
</dbReference>
<dbReference type="Pfam" id="PF00059">
    <property type="entry name" value="Lectin_C"/>
    <property type="match status" value="1"/>
</dbReference>
<feature type="non-terminal residue" evidence="12">
    <location>
        <position position="1"/>
    </location>
</feature>
<comment type="caution">
    <text evidence="12">The sequence shown here is derived from an EMBL/GenBank/DDBJ whole genome shotgun (WGS) entry which is preliminary data.</text>
</comment>
<evidence type="ECO:0000313" key="12">
    <source>
        <dbReference type="EMBL" id="CAH3021222.1"/>
    </source>
</evidence>
<dbReference type="Gene3D" id="3.30.60.30">
    <property type="match status" value="1"/>
</dbReference>
<dbReference type="PROSITE" id="PS00010">
    <property type="entry name" value="ASX_HYDROXYL"/>
    <property type="match status" value="2"/>
</dbReference>
<feature type="domain" description="SRCR" evidence="10">
    <location>
        <begin position="980"/>
        <end position="1080"/>
    </location>
</feature>
<dbReference type="Gene3D" id="2.60.40.2080">
    <property type="match status" value="3"/>
</dbReference>
<dbReference type="SUPFAM" id="SSF56436">
    <property type="entry name" value="C-type lectin-like"/>
    <property type="match status" value="1"/>
</dbReference>
<proteinExistence type="predicted"/>
<dbReference type="InterPro" id="IPR049883">
    <property type="entry name" value="NOTCH1_EGF-like"/>
</dbReference>
<dbReference type="PANTHER" id="PTHR48071:SF18">
    <property type="entry name" value="DELETED IN MALIGNANT BRAIN TUMORS 1 PROTEIN-RELATED"/>
    <property type="match status" value="1"/>
</dbReference>
<dbReference type="CDD" id="cd00054">
    <property type="entry name" value="EGF_CA"/>
    <property type="match status" value="2"/>
</dbReference>
<dbReference type="InterPro" id="IPR002350">
    <property type="entry name" value="Kazal_dom"/>
</dbReference>
<dbReference type="CDD" id="cd00104">
    <property type="entry name" value="KAZAL_FS"/>
    <property type="match status" value="1"/>
</dbReference>
<dbReference type="InterPro" id="IPR016186">
    <property type="entry name" value="C-type_lectin-like/link_sf"/>
</dbReference>
<dbReference type="PROSITE" id="PS51465">
    <property type="entry name" value="KAZAL_2"/>
    <property type="match status" value="1"/>
</dbReference>
<feature type="domain" description="Kazal-like" evidence="11">
    <location>
        <begin position="312"/>
        <end position="359"/>
    </location>
</feature>
<dbReference type="SUPFAM" id="SSF56487">
    <property type="entry name" value="SRCR-like"/>
    <property type="match status" value="2"/>
</dbReference>
<dbReference type="SUPFAM" id="SSF100895">
    <property type="entry name" value="Kazal-type serine protease inhibitors"/>
    <property type="match status" value="1"/>
</dbReference>
<dbReference type="PROSITE" id="PS50287">
    <property type="entry name" value="SRCR_2"/>
    <property type="match status" value="2"/>
</dbReference>
<evidence type="ECO:0000313" key="13">
    <source>
        <dbReference type="Proteomes" id="UP001159427"/>
    </source>
</evidence>
<feature type="disulfide bond" evidence="6">
    <location>
        <begin position="1049"/>
        <end position="1059"/>
    </location>
</feature>
<dbReference type="InterPro" id="IPR000152">
    <property type="entry name" value="EGF-type_Asp/Asn_hydroxyl_site"/>
</dbReference>
<feature type="domain" description="EGF-like" evidence="8">
    <location>
        <begin position="772"/>
        <end position="812"/>
    </location>
</feature>
<dbReference type="SMART" id="SM00181">
    <property type="entry name" value="EGF"/>
    <property type="match status" value="2"/>
</dbReference>
<evidence type="ECO:0000256" key="6">
    <source>
        <dbReference type="PROSITE-ProRule" id="PRU00196"/>
    </source>
</evidence>
<dbReference type="Gene3D" id="3.10.250.10">
    <property type="entry name" value="SRCR-like domain"/>
    <property type="match status" value="2"/>
</dbReference>
<comment type="caution">
    <text evidence="6">Lacks conserved residue(s) required for the propagation of feature annotation.</text>
</comment>
<dbReference type="Pfam" id="PF07648">
    <property type="entry name" value="Kazal_2"/>
    <property type="match status" value="1"/>
</dbReference>
<dbReference type="Pfam" id="PF00530">
    <property type="entry name" value="SRCR"/>
    <property type="match status" value="2"/>
</dbReference>
<protein>
    <recommendedName>
        <fullName evidence="14">Deleted in malignant brain tumors 1 protein</fullName>
    </recommendedName>
</protein>
<dbReference type="InterPro" id="IPR001881">
    <property type="entry name" value="EGF-like_Ca-bd_dom"/>
</dbReference>
<dbReference type="Pfam" id="PF07645">
    <property type="entry name" value="EGF_CA"/>
    <property type="match status" value="2"/>
</dbReference>
<keyword evidence="2" id="KW-0732">Signal</keyword>
<dbReference type="Gene3D" id="2.10.25.10">
    <property type="entry name" value="Laminin"/>
    <property type="match status" value="2"/>
</dbReference>
<organism evidence="12 13">
    <name type="scientific">Porites evermanni</name>
    <dbReference type="NCBI Taxonomy" id="104178"/>
    <lineage>
        <taxon>Eukaryota</taxon>
        <taxon>Metazoa</taxon>
        <taxon>Cnidaria</taxon>
        <taxon>Anthozoa</taxon>
        <taxon>Hexacorallia</taxon>
        <taxon>Scleractinia</taxon>
        <taxon>Fungiina</taxon>
        <taxon>Poritidae</taxon>
        <taxon>Porites</taxon>
    </lineage>
</organism>
<dbReference type="InterPro" id="IPR000859">
    <property type="entry name" value="CUB_dom"/>
</dbReference>
<feature type="domain" description="EGF-like" evidence="8">
    <location>
        <begin position="813"/>
        <end position="854"/>
    </location>
</feature>
<dbReference type="InterPro" id="IPR001304">
    <property type="entry name" value="C-type_lectin-like"/>
</dbReference>
<dbReference type="SMART" id="SM00202">
    <property type="entry name" value="SR"/>
    <property type="match status" value="2"/>
</dbReference>